<proteinExistence type="predicted"/>
<dbReference type="EMBL" id="JALMLT010000002">
    <property type="protein sequence ID" value="MDT8758663.1"/>
    <property type="molecule type" value="Genomic_DNA"/>
</dbReference>
<gene>
    <name evidence="1" type="ORF">MZO42_08130</name>
</gene>
<sequence length="218" mass="24294">MEILDVGPQPVSIDWRGRKEPIGIRFLMKSIEEYQSLIRNRTRTIIARIDLGNGNTVSFYETPREQFDDFGSEIVLRSRGRVTRTYTLQDLFADKSLAIGYVGLVRGKADAAVVLCNFVGQPSEAPEGLVVIRVSSAGLSLHSLPLTLYGKVVVSRSNLDHLELWSADRATVSVAAAPARYRTRQCIWRGAYRCGPWAPRRGQIVPNTIIDPAIEVRP</sequence>
<evidence type="ECO:0000313" key="1">
    <source>
        <dbReference type="EMBL" id="MDT8758663.1"/>
    </source>
</evidence>
<accession>A0ABU3N2M9</accession>
<reference evidence="1" key="1">
    <citation type="submission" date="2022-04" db="EMBL/GenBank/DDBJ databases">
        <title>Tomato heritable bacteria conferring resistance against bacterial wilt.</title>
        <authorList>
            <person name="Yin J."/>
        </authorList>
    </citation>
    <scope>NUCLEOTIDE SEQUENCE</scope>
    <source>
        <strain evidence="1">Cra20</strain>
    </source>
</reference>
<organism evidence="1">
    <name type="scientific">Sphingomonas psychrotolerans</name>
    <dbReference type="NCBI Taxonomy" id="1327635"/>
    <lineage>
        <taxon>Bacteria</taxon>
        <taxon>Pseudomonadati</taxon>
        <taxon>Pseudomonadota</taxon>
        <taxon>Alphaproteobacteria</taxon>
        <taxon>Sphingomonadales</taxon>
        <taxon>Sphingomonadaceae</taxon>
        <taxon>Sphingomonas</taxon>
    </lineage>
</organism>
<comment type="caution">
    <text evidence="1">The sequence shown here is derived from an EMBL/GenBank/DDBJ whole genome shotgun (WGS) entry which is preliminary data.</text>
</comment>
<protein>
    <submittedName>
        <fullName evidence="1">Uncharacterized protein</fullName>
    </submittedName>
</protein>
<name>A0ABU3N2M9_9SPHN</name>